<dbReference type="Gene3D" id="2.60.40.10">
    <property type="entry name" value="Immunoglobulins"/>
    <property type="match status" value="1"/>
</dbReference>
<evidence type="ECO:0000313" key="3">
    <source>
        <dbReference type="Proteomes" id="UP000178977"/>
    </source>
</evidence>
<feature type="transmembrane region" description="Helical" evidence="1">
    <location>
        <begin position="7"/>
        <end position="26"/>
    </location>
</feature>
<dbReference type="PANTHER" id="PTHR37833:SF1">
    <property type="entry name" value="SIGNAL PEPTIDE PROTEIN"/>
    <property type="match status" value="1"/>
</dbReference>
<keyword evidence="1" id="KW-0472">Membrane</keyword>
<sequence>MNTRNKSIGIIAGIAILVLIGLVWFARPAPGEKNTAAAGTGGGDAGAITADEHAFDFGTISMAAGTVRHAFPVKNGGDAAIAIKKMYTSCMCTTASLTAGGTTYGPFGMPGHGAIPAINANIPAGETASVEVVFDPAAHGPAGVGKIERIVRLERERGEPLELHVSAFVTP</sequence>
<keyword evidence="1" id="KW-1133">Transmembrane helix</keyword>
<dbReference type="AlphaFoldDB" id="A0A1G2LFZ3"/>
<gene>
    <name evidence="2" type="ORF">A3A44_02040</name>
</gene>
<dbReference type="STRING" id="1802281.A3A44_02040"/>
<evidence type="ECO:0008006" key="4">
    <source>
        <dbReference type="Google" id="ProtNLM"/>
    </source>
</evidence>
<dbReference type="Pfam" id="PF07610">
    <property type="entry name" value="DUF1573"/>
    <property type="match status" value="1"/>
</dbReference>
<evidence type="ECO:0000313" key="2">
    <source>
        <dbReference type="EMBL" id="OHA09741.1"/>
    </source>
</evidence>
<evidence type="ECO:0000256" key="1">
    <source>
        <dbReference type="SAM" id="Phobius"/>
    </source>
</evidence>
<organism evidence="2 3">
    <name type="scientific">Candidatus Sungbacteria bacterium RIFCSPLOWO2_01_FULL_60_25</name>
    <dbReference type="NCBI Taxonomy" id="1802281"/>
    <lineage>
        <taxon>Bacteria</taxon>
        <taxon>Candidatus Sungiibacteriota</taxon>
    </lineage>
</organism>
<comment type="caution">
    <text evidence="2">The sequence shown here is derived from an EMBL/GenBank/DDBJ whole genome shotgun (WGS) entry which is preliminary data.</text>
</comment>
<reference evidence="2 3" key="1">
    <citation type="journal article" date="2016" name="Nat. Commun.">
        <title>Thousands of microbial genomes shed light on interconnected biogeochemical processes in an aquifer system.</title>
        <authorList>
            <person name="Anantharaman K."/>
            <person name="Brown C.T."/>
            <person name="Hug L.A."/>
            <person name="Sharon I."/>
            <person name="Castelle C.J."/>
            <person name="Probst A.J."/>
            <person name="Thomas B.C."/>
            <person name="Singh A."/>
            <person name="Wilkins M.J."/>
            <person name="Karaoz U."/>
            <person name="Brodie E.L."/>
            <person name="Williams K.H."/>
            <person name="Hubbard S.S."/>
            <person name="Banfield J.F."/>
        </authorList>
    </citation>
    <scope>NUCLEOTIDE SEQUENCE [LARGE SCALE GENOMIC DNA]</scope>
</reference>
<accession>A0A1G2LFZ3</accession>
<protein>
    <recommendedName>
        <fullName evidence="4">DUF1573 domain-containing protein</fullName>
    </recommendedName>
</protein>
<keyword evidence="1" id="KW-0812">Transmembrane</keyword>
<name>A0A1G2LFZ3_9BACT</name>
<proteinExistence type="predicted"/>
<dbReference type="EMBL" id="MHQT01000014">
    <property type="protein sequence ID" value="OHA09741.1"/>
    <property type="molecule type" value="Genomic_DNA"/>
</dbReference>
<dbReference type="PANTHER" id="PTHR37833">
    <property type="entry name" value="LIPOPROTEIN-RELATED"/>
    <property type="match status" value="1"/>
</dbReference>
<dbReference type="Proteomes" id="UP000178977">
    <property type="component" value="Unassembled WGS sequence"/>
</dbReference>
<dbReference type="InterPro" id="IPR011467">
    <property type="entry name" value="DUF1573"/>
</dbReference>
<dbReference type="InterPro" id="IPR013783">
    <property type="entry name" value="Ig-like_fold"/>
</dbReference>